<proteinExistence type="predicted"/>
<keyword evidence="8" id="KW-1185">Reference proteome</keyword>
<dbReference type="SMART" id="SM00980">
    <property type="entry name" value="THAP"/>
    <property type="match status" value="2"/>
</dbReference>
<dbReference type="Proteomes" id="UP000078542">
    <property type="component" value="Unassembled WGS sequence"/>
</dbReference>
<dbReference type="GO" id="GO:0008270">
    <property type="term" value="F:zinc ion binding"/>
    <property type="evidence" value="ECO:0007669"/>
    <property type="project" value="UniProtKB-KW"/>
</dbReference>
<dbReference type="SUPFAM" id="SSF57716">
    <property type="entry name" value="Glucocorticoid receptor-like (DNA-binding domain)"/>
    <property type="match status" value="2"/>
</dbReference>
<dbReference type="Pfam" id="PF05485">
    <property type="entry name" value="THAP"/>
    <property type="match status" value="2"/>
</dbReference>
<feature type="domain" description="THAP-type" evidence="6">
    <location>
        <begin position="58"/>
        <end position="140"/>
    </location>
</feature>
<keyword evidence="1" id="KW-0479">Metal-binding</keyword>
<evidence type="ECO:0000256" key="1">
    <source>
        <dbReference type="ARBA" id="ARBA00022723"/>
    </source>
</evidence>
<keyword evidence="4 5" id="KW-0238">DNA-binding</keyword>
<evidence type="ECO:0000256" key="4">
    <source>
        <dbReference type="ARBA" id="ARBA00023125"/>
    </source>
</evidence>
<dbReference type="GO" id="GO:0006357">
    <property type="term" value="P:regulation of transcription by RNA polymerase II"/>
    <property type="evidence" value="ECO:0007669"/>
    <property type="project" value="TreeGrafter"/>
</dbReference>
<dbReference type="PANTHER" id="PTHR46600:SF7">
    <property type="entry name" value="SI:DKEY-228B2.6-RELATED"/>
    <property type="match status" value="1"/>
</dbReference>
<evidence type="ECO:0000259" key="6">
    <source>
        <dbReference type="PROSITE" id="PS50950"/>
    </source>
</evidence>
<dbReference type="SMART" id="SM00692">
    <property type="entry name" value="DM3"/>
    <property type="match status" value="2"/>
</dbReference>
<dbReference type="STRING" id="456900.A0A151IH84"/>
<dbReference type="InterPro" id="IPR026516">
    <property type="entry name" value="THAP1/10"/>
</dbReference>
<dbReference type="GO" id="GO:0005634">
    <property type="term" value="C:nucleus"/>
    <property type="evidence" value="ECO:0007669"/>
    <property type="project" value="TreeGrafter"/>
</dbReference>
<name>A0A151IH84_9HYME</name>
<gene>
    <name evidence="7" type="ORF">ALC62_07988</name>
</gene>
<evidence type="ECO:0000256" key="2">
    <source>
        <dbReference type="ARBA" id="ARBA00022771"/>
    </source>
</evidence>
<dbReference type="GO" id="GO:0000978">
    <property type="term" value="F:RNA polymerase II cis-regulatory region sequence-specific DNA binding"/>
    <property type="evidence" value="ECO:0007669"/>
    <property type="project" value="TreeGrafter"/>
</dbReference>
<reference evidence="7 8" key="1">
    <citation type="submission" date="2016-03" db="EMBL/GenBank/DDBJ databases">
        <title>Cyphomyrmex costatus WGS genome.</title>
        <authorList>
            <person name="Nygaard S."/>
            <person name="Hu H."/>
            <person name="Boomsma J."/>
            <person name="Zhang G."/>
        </authorList>
    </citation>
    <scope>NUCLEOTIDE SEQUENCE [LARGE SCALE GENOMIC DNA]</scope>
    <source>
        <strain evidence="7">MS0001</strain>
        <tissue evidence="7">Whole body</tissue>
    </source>
</reference>
<keyword evidence="3" id="KW-0862">Zinc</keyword>
<evidence type="ECO:0000256" key="3">
    <source>
        <dbReference type="ARBA" id="ARBA00022833"/>
    </source>
</evidence>
<protein>
    <submittedName>
        <fullName evidence="7">THAP domain-containing protein 8</fullName>
    </submittedName>
</protein>
<sequence length="148" mass="17032">LPLKNADELQRWLVNVKLEDKQLLPSDRICSEHFTRDCVINDGVKIILRTGSVPTLFMSEHNCTKCVFCKFERSAKCSRTFHKFPIGNSTELLKWLSAMPLKDFVPKKSDLLCSDHFDPNCFRWNRNALRLKPNAVPTIFVPQLIAGK</sequence>
<dbReference type="GO" id="GO:0003700">
    <property type="term" value="F:DNA-binding transcription factor activity"/>
    <property type="evidence" value="ECO:0007669"/>
    <property type="project" value="TreeGrafter"/>
</dbReference>
<feature type="domain" description="THAP-type" evidence="6">
    <location>
        <begin position="1"/>
        <end position="57"/>
    </location>
</feature>
<evidence type="ECO:0000313" key="7">
    <source>
        <dbReference type="EMBL" id="KYN01222.1"/>
    </source>
</evidence>
<evidence type="ECO:0000256" key="5">
    <source>
        <dbReference type="PROSITE-ProRule" id="PRU00309"/>
    </source>
</evidence>
<dbReference type="PANTHER" id="PTHR46600">
    <property type="entry name" value="THAP DOMAIN-CONTAINING"/>
    <property type="match status" value="1"/>
</dbReference>
<dbReference type="AlphaFoldDB" id="A0A151IH84"/>
<feature type="non-terminal residue" evidence="7">
    <location>
        <position position="1"/>
    </location>
</feature>
<evidence type="ECO:0000313" key="8">
    <source>
        <dbReference type="Proteomes" id="UP000078542"/>
    </source>
</evidence>
<accession>A0A151IH84</accession>
<dbReference type="InterPro" id="IPR006612">
    <property type="entry name" value="THAP_Znf"/>
</dbReference>
<dbReference type="EMBL" id="KQ977625">
    <property type="protein sequence ID" value="KYN01222.1"/>
    <property type="molecule type" value="Genomic_DNA"/>
</dbReference>
<keyword evidence="2 5" id="KW-0863">Zinc-finger</keyword>
<dbReference type="PROSITE" id="PS50950">
    <property type="entry name" value="ZF_THAP"/>
    <property type="match status" value="2"/>
</dbReference>
<organism evidence="7 8">
    <name type="scientific">Cyphomyrmex costatus</name>
    <dbReference type="NCBI Taxonomy" id="456900"/>
    <lineage>
        <taxon>Eukaryota</taxon>
        <taxon>Metazoa</taxon>
        <taxon>Ecdysozoa</taxon>
        <taxon>Arthropoda</taxon>
        <taxon>Hexapoda</taxon>
        <taxon>Insecta</taxon>
        <taxon>Pterygota</taxon>
        <taxon>Neoptera</taxon>
        <taxon>Endopterygota</taxon>
        <taxon>Hymenoptera</taxon>
        <taxon>Apocrita</taxon>
        <taxon>Aculeata</taxon>
        <taxon>Formicoidea</taxon>
        <taxon>Formicidae</taxon>
        <taxon>Myrmicinae</taxon>
        <taxon>Cyphomyrmex</taxon>
    </lineage>
</organism>